<evidence type="ECO:0000313" key="2">
    <source>
        <dbReference type="Proteomes" id="UP000242763"/>
    </source>
</evidence>
<protein>
    <recommendedName>
        <fullName evidence="3">Autotransporter-associated beta strand repeat-containing protein</fullName>
    </recommendedName>
</protein>
<sequence length="700" mass="75358">MVHLTHRCLFKGHRYFGQMPLTVERMIVVKVSITKQSAACGNRQPSSLFRHFRGASWVPDRLSSILICSVSSLVIGALLVPAAAEEVQPVGIPLKHVPSDDDETDFDSLGIMIGINGARPRLYQFDTGSDMFIGQFDETVSGVQPVPGSKPGLYGYGDGTYGYWMQEIQFQTMAYYHPDDPSEPIATMPGKHIAGRIIDWAYSKKHDSFKDYHTSDKPIGNHDGVAYYADLDVRARMKKGEPSDHPPFYGTFGAGDYSQDKTYMASPGTQTKSGYVVAANSNIGNNNTPGCAPCLSLHLTPQLRAQFTAVMPWGKLDYDYSLRQFPSSNANASNMHDGNYSYTISVPVGKKKRAVDFRGPILFDTGTAEFILVDADTTLTKFRAKGYKLAEYDQDSVDIKFYGFEDTLNDLEYDDVIIGRLADEASGNTVTIGLPFFQENSVMYDLEKKVTAYSPYFVTTADYSTDAKANTLHLSEVSEDIGSSGWVGLAGILSGKGDFKIKKDANVRMTGANSYIGATHIADGAHLHLAGPGSIEHSARILNEGTFNIEQKGAHIAQWGVDKAYEDAVICDISGSGDIILGANRLIVTAATGSISGSITDYDDNYKNLGGGLVLVGGQLTIEGDNDFSGLTEVASGAEMHVTGQLTGDVSVYGKLIVDGQVFGTVKVNDGGTLSGTGTVGAVNVQPGGTAARMKTTVVD</sequence>
<dbReference type="STRING" id="1121003.SAMN03080618_02929"/>
<dbReference type="EMBL" id="FORF01000018">
    <property type="protein sequence ID" value="SFJ42471.1"/>
    <property type="molecule type" value="Genomic_DNA"/>
</dbReference>
<evidence type="ECO:0000313" key="1">
    <source>
        <dbReference type="EMBL" id="SFJ42471.1"/>
    </source>
</evidence>
<proteinExistence type="predicted"/>
<evidence type="ECO:0008006" key="3">
    <source>
        <dbReference type="Google" id="ProtNLM"/>
    </source>
</evidence>
<dbReference type="AlphaFoldDB" id="A0A1I3RAS5"/>
<accession>A0A1I3RAS5</accession>
<dbReference type="Proteomes" id="UP000242763">
    <property type="component" value="Unassembled WGS sequence"/>
</dbReference>
<keyword evidence="2" id="KW-1185">Reference proteome</keyword>
<name>A0A1I3RAS5_9HYPH</name>
<reference evidence="2" key="1">
    <citation type="submission" date="2016-10" db="EMBL/GenBank/DDBJ databases">
        <authorList>
            <person name="Varghese N."/>
            <person name="Submissions S."/>
        </authorList>
    </citation>
    <scope>NUCLEOTIDE SEQUENCE [LARGE SCALE GENOMIC DNA]</scope>
    <source>
        <strain evidence="2">DSM 21857</strain>
    </source>
</reference>
<organism evidence="1 2">
    <name type="scientific">Aquamicrobium aerolatum DSM 21857</name>
    <dbReference type="NCBI Taxonomy" id="1121003"/>
    <lineage>
        <taxon>Bacteria</taxon>
        <taxon>Pseudomonadati</taxon>
        <taxon>Pseudomonadota</taxon>
        <taxon>Alphaproteobacteria</taxon>
        <taxon>Hyphomicrobiales</taxon>
        <taxon>Phyllobacteriaceae</taxon>
        <taxon>Aerobium</taxon>
    </lineage>
</organism>
<gene>
    <name evidence="1" type="ORF">SAMN03080618_02929</name>
</gene>